<comment type="similarity">
    <text evidence="7">Belongs to the dTDP-4-dehydrorhamnose 3,5-epimerase family.</text>
</comment>
<evidence type="ECO:0000256" key="4">
    <source>
        <dbReference type="ARBA" id="ARBA00019595"/>
    </source>
</evidence>
<dbReference type="GO" id="GO:0000271">
    <property type="term" value="P:polysaccharide biosynthetic process"/>
    <property type="evidence" value="ECO:0007669"/>
    <property type="project" value="TreeGrafter"/>
</dbReference>
<comment type="function">
    <text evidence="2 7">Catalyzes the epimerization of the C3' and C5'positions of dTDP-6-deoxy-D-xylo-4-hexulose, forming dTDP-6-deoxy-L-lyxo-4-hexulose.</text>
</comment>
<dbReference type="OrthoDB" id="9800680at2"/>
<evidence type="ECO:0000256" key="3">
    <source>
        <dbReference type="ARBA" id="ARBA00012098"/>
    </source>
</evidence>
<dbReference type="PANTHER" id="PTHR21047:SF2">
    <property type="entry name" value="THYMIDINE DIPHOSPHO-4-KETO-RHAMNOSE 3,5-EPIMERASE"/>
    <property type="match status" value="1"/>
</dbReference>
<dbReference type="EC" id="5.1.3.13" evidence="3 7"/>
<dbReference type="InterPro" id="IPR000888">
    <property type="entry name" value="RmlC-like"/>
</dbReference>
<dbReference type="GO" id="GO:0005829">
    <property type="term" value="C:cytosol"/>
    <property type="evidence" value="ECO:0007669"/>
    <property type="project" value="TreeGrafter"/>
</dbReference>
<feature type="site" description="Participates in a stacking interaction with the thymidine ring of dTDP-4-oxo-6-deoxyglucose" evidence="6">
    <location>
        <position position="138"/>
    </location>
</feature>
<dbReference type="AlphaFoldDB" id="A0A3D9BWI3"/>
<organism evidence="8 9">
    <name type="scientific">Rhodosalinus sediminis</name>
    <dbReference type="NCBI Taxonomy" id="1940533"/>
    <lineage>
        <taxon>Bacteria</taxon>
        <taxon>Pseudomonadati</taxon>
        <taxon>Pseudomonadota</taxon>
        <taxon>Alphaproteobacteria</taxon>
        <taxon>Rhodobacterales</taxon>
        <taxon>Paracoccaceae</taxon>
        <taxon>Rhodosalinus</taxon>
    </lineage>
</organism>
<dbReference type="PANTHER" id="PTHR21047">
    <property type="entry name" value="DTDP-6-DEOXY-D-GLUCOSE-3,5 EPIMERASE"/>
    <property type="match status" value="1"/>
</dbReference>
<dbReference type="UniPathway" id="UPA00124"/>
<evidence type="ECO:0000256" key="6">
    <source>
        <dbReference type="PIRSR" id="PIRSR600888-3"/>
    </source>
</evidence>
<proteinExistence type="inferred from homology"/>
<evidence type="ECO:0000313" key="9">
    <source>
        <dbReference type="Proteomes" id="UP000257131"/>
    </source>
</evidence>
<feature type="active site" description="Proton acceptor" evidence="5">
    <location>
        <position position="62"/>
    </location>
</feature>
<comment type="catalytic activity">
    <reaction evidence="1 7">
        <text>dTDP-4-dehydro-6-deoxy-alpha-D-glucose = dTDP-4-dehydro-beta-L-rhamnose</text>
        <dbReference type="Rhea" id="RHEA:16969"/>
        <dbReference type="ChEBI" id="CHEBI:57649"/>
        <dbReference type="ChEBI" id="CHEBI:62830"/>
        <dbReference type="EC" id="5.1.3.13"/>
    </reaction>
</comment>
<evidence type="ECO:0000256" key="2">
    <source>
        <dbReference type="ARBA" id="ARBA00001997"/>
    </source>
</evidence>
<dbReference type="GO" id="GO:0008830">
    <property type="term" value="F:dTDP-4-dehydrorhamnose 3,5-epimerase activity"/>
    <property type="evidence" value="ECO:0007669"/>
    <property type="project" value="UniProtKB-UniRule"/>
</dbReference>
<dbReference type="Pfam" id="PF00908">
    <property type="entry name" value="dTDP_sugar_isom"/>
    <property type="match status" value="1"/>
</dbReference>
<dbReference type="SUPFAM" id="SSF51182">
    <property type="entry name" value="RmlC-like cupins"/>
    <property type="match status" value="1"/>
</dbReference>
<evidence type="ECO:0000256" key="5">
    <source>
        <dbReference type="PIRSR" id="PIRSR600888-1"/>
    </source>
</evidence>
<comment type="caution">
    <text evidence="8">The sequence shown here is derived from an EMBL/GenBank/DDBJ whole genome shotgun (WGS) entry which is preliminary data.</text>
</comment>
<sequence length="189" mass="21058">MTVEATALDGVLLLTPRRFGDDRGFFSETWNARRMAEHGLDLTFVQDNQSLSREAGTVRGLHYQAPPHAQDKLVRCGRGRLIDVAVDARRGSPTFGRWLAVELSAESGRQLFVPKGFLHGFATLEPDTEILYKCTDFYAPESDGAVRFDDPDLGIDWGIDPDRAILSDKDARAPRWRDWVSPFVHGGAA</sequence>
<protein>
    <recommendedName>
        <fullName evidence="4 7">dTDP-4-dehydrorhamnose 3,5-epimerase</fullName>
        <ecNumber evidence="3 7">5.1.3.13</ecNumber>
    </recommendedName>
    <alternativeName>
        <fullName evidence="7">Thymidine diphospho-4-keto-rhamnose 3,5-epimerase</fullName>
    </alternativeName>
</protein>
<comment type="subunit">
    <text evidence="7">Homodimer.</text>
</comment>
<dbReference type="GO" id="GO:0019305">
    <property type="term" value="P:dTDP-rhamnose biosynthetic process"/>
    <property type="evidence" value="ECO:0007669"/>
    <property type="project" value="UniProtKB-UniRule"/>
</dbReference>
<accession>A0A3D9BWI3</accession>
<dbReference type="InterPro" id="IPR014710">
    <property type="entry name" value="RmlC-like_jellyroll"/>
</dbReference>
<evidence type="ECO:0000256" key="7">
    <source>
        <dbReference type="RuleBase" id="RU364069"/>
    </source>
</evidence>
<comment type="pathway">
    <text evidence="7">Carbohydrate biosynthesis; dTDP-L-rhamnose biosynthesis.</text>
</comment>
<dbReference type="InterPro" id="IPR011051">
    <property type="entry name" value="RmlC_Cupin_sf"/>
</dbReference>
<name>A0A3D9BWI3_9RHOB</name>
<dbReference type="Proteomes" id="UP000257131">
    <property type="component" value="Unassembled WGS sequence"/>
</dbReference>
<gene>
    <name evidence="8" type="primary">rfbC</name>
    <name evidence="8" type="ORF">DRV84_06500</name>
</gene>
<dbReference type="Gene3D" id="2.60.120.10">
    <property type="entry name" value="Jelly Rolls"/>
    <property type="match status" value="1"/>
</dbReference>
<reference evidence="8 9" key="1">
    <citation type="journal article" date="2017" name="Int. J. Syst. Evol. Microbiol.">
        <title>Rhodosalinus sediminis gen. nov., sp. nov., isolated from marine saltern.</title>
        <authorList>
            <person name="Guo L.Y."/>
            <person name="Ling S.K."/>
            <person name="Li C.M."/>
            <person name="Chen G.J."/>
            <person name="Du Z.J."/>
        </authorList>
    </citation>
    <scope>NUCLEOTIDE SEQUENCE [LARGE SCALE GENOMIC DNA]</scope>
    <source>
        <strain evidence="8 9">WDN1C137</strain>
    </source>
</reference>
<dbReference type="EMBL" id="QOHR01000005">
    <property type="protein sequence ID" value="REC57877.1"/>
    <property type="molecule type" value="Genomic_DNA"/>
</dbReference>
<evidence type="ECO:0000256" key="1">
    <source>
        <dbReference type="ARBA" id="ARBA00001298"/>
    </source>
</evidence>
<dbReference type="NCBIfam" id="TIGR01221">
    <property type="entry name" value="rmlC"/>
    <property type="match status" value="1"/>
</dbReference>
<evidence type="ECO:0000313" key="8">
    <source>
        <dbReference type="EMBL" id="REC57877.1"/>
    </source>
</evidence>
<keyword evidence="7 8" id="KW-0413">Isomerase</keyword>
<keyword evidence="9" id="KW-1185">Reference proteome</keyword>
<dbReference type="CDD" id="cd00438">
    <property type="entry name" value="cupin_RmlC"/>
    <property type="match status" value="1"/>
</dbReference>
<feature type="active site" description="Proton donor" evidence="5">
    <location>
        <position position="132"/>
    </location>
</feature>